<sequence length="561" mass="62916">MNHHHHHHHHPYKVLSDDDIDFFIRAIGAENVAQTVVTKRNEKKKKKTPYVPESDNDDNNSNDNKSEDEVLLIELNTDWQKKYFGKSKCALFPRTSEEVSEILRYCHENHIAVCPQGGNTGLVGGAVPVFDEVILSLKRMNSVLSIDDITGVCVCEAGVVLEELDDALMRRGMCVPLDLGAKGKCQIGGNVSTNAGGLRLVKYGSLRGTVLGLEVVLADGTVLSSLLRENRKDNTGYDLKQLFIGAEGTLGIVTKVAILASRAPEARIVTIFACDTFRKVVHLMVEVKKRLAENLSAVEFFDHESLKLTVDTLPGAKDPFPYADDLKTNIQFYVAVETTVNEKAMESRLRANVLNFARSVCVLAEDGRKSRGKFVSILQKKFRGDEAERNKPNLAQRFVISENEKHANELWNLRERISVALKYAGAVYKYDVSLPTIKMYELVERMRERFAERRMDDKVKVLGYGHLGDGNLHLNISRKEGPCKDTLAMIEPFVYEYVTEHKGSVSAEHGLGAMKVQELWRGKDAEEVRLMQRVKNMFDPRGILNPHKMIPSSSPPLPSKL</sequence>
<dbReference type="InterPro" id="IPR036318">
    <property type="entry name" value="FAD-bd_PCMH-like_sf"/>
</dbReference>
<dbReference type="PROSITE" id="PS51387">
    <property type="entry name" value="FAD_PCMH"/>
    <property type="match status" value="1"/>
</dbReference>
<dbReference type="OrthoDB" id="5332616at2759"/>
<dbReference type="InterPro" id="IPR004113">
    <property type="entry name" value="FAD-bd_oxidored_4_C"/>
</dbReference>
<dbReference type="InterPro" id="IPR016166">
    <property type="entry name" value="FAD-bd_PCMH"/>
</dbReference>
<dbReference type="RefSeq" id="XP_007515727.1">
    <property type="nucleotide sequence ID" value="XM_007515665.1"/>
</dbReference>
<dbReference type="FunFam" id="3.30.465.10:FF:000001">
    <property type="entry name" value="D-2-hydroxyglutarate dehydrogenase, mitochondrial"/>
    <property type="match status" value="1"/>
</dbReference>
<dbReference type="GO" id="GO:0051990">
    <property type="term" value="F:(R)-2-hydroxyglutarate dehydrogenase activity"/>
    <property type="evidence" value="ECO:0007669"/>
    <property type="project" value="UniProtKB-EC"/>
</dbReference>
<dbReference type="GO" id="GO:0005739">
    <property type="term" value="C:mitochondrion"/>
    <property type="evidence" value="ECO:0007669"/>
    <property type="project" value="TreeGrafter"/>
</dbReference>
<evidence type="ECO:0000256" key="2">
    <source>
        <dbReference type="ARBA" id="ARBA00008000"/>
    </source>
</evidence>
<dbReference type="InterPro" id="IPR051264">
    <property type="entry name" value="FAD-oxidored/transferase_4"/>
</dbReference>
<evidence type="ECO:0000259" key="8">
    <source>
        <dbReference type="PROSITE" id="PS51387"/>
    </source>
</evidence>
<evidence type="ECO:0000313" key="9">
    <source>
        <dbReference type="EMBL" id="CCO14606.1"/>
    </source>
</evidence>
<dbReference type="Pfam" id="PF02913">
    <property type="entry name" value="FAD-oxidase_C"/>
    <property type="match status" value="1"/>
</dbReference>
<gene>
    <name evidence="9" type="ORF">Bathy01g00120</name>
</gene>
<dbReference type="FunFam" id="1.10.45.10:FF:000001">
    <property type="entry name" value="D-lactate dehydrogenase mitochondrial"/>
    <property type="match status" value="1"/>
</dbReference>
<reference evidence="9 10" key="1">
    <citation type="submission" date="2011-10" db="EMBL/GenBank/DDBJ databases">
        <authorList>
            <person name="Genoscope - CEA"/>
        </authorList>
    </citation>
    <scope>NUCLEOTIDE SEQUENCE [LARGE SCALE GENOMIC DNA]</scope>
    <source>
        <strain evidence="9 10">RCC 1105</strain>
    </source>
</reference>
<comment type="cofactor">
    <cofactor evidence="1">
        <name>FAD</name>
        <dbReference type="ChEBI" id="CHEBI:57692"/>
    </cofactor>
</comment>
<evidence type="ECO:0000256" key="1">
    <source>
        <dbReference type="ARBA" id="ARBA00001974"/>
    </source>
</evidence>
<dbReference type="PANTHER" id="PTHR43716:SF1">
    <property type="entry name" value="D-2-HYDROXYGLUTARATE DEHYDROGENASE, MITOCHONDRIAL"/>
    <property type="match status" value="1"/>
</dbReference>
<evidence type="ECO:0000256" key="3">
    <source>
        <dbReference type="ARBA" id="ARBA00022630"/>
    </source>
</evidence>
<dbReference type="eggNOG" id="KOG1232">
    <property type="taxonomic scope" value="Eukaryota"/>
</dbReference>
<name>K8EA58_9CHLO</name>
<dbReference type="GO" id="GO:0071949">
    <property type="term" value="F:FAD binding"/>
    <property type="evidence" value="ECO:0007669"/>
    <property type="project" value="InterPro"/>
</dbReference>
<dbReference type="InterPro" id="IPR016167">
    <property type="entry name" value="FAD-bd_PCMH_sub1"/>
</dbReference>
<evidence type="ECO:0000256" key="7">
    <source>
        <dbReference type="SAM" id="MobiDB-lite"/>
    </source>
</evidence>
<dbReference type="Proteomes" id="UP000198341">
    <property type="component" value="Chromosome 1"/>
</dbReference>
<dbReference type="FunFam" id="3.30.43.10:FF:000011">
    <property type="entry name" value="D-lactate dehydrogenase (Cytochrome)"/>
    <property type="match status" value="1"/>
</dbReference>
<keyword evidence="5" id="KW-0560">Oxidoreductase</keyword>
<dbReference type="InterPro" id="IPR016169">
    <property type="entry name" value="FAD-bd_PCMH_sub2"/>
</dbReference>
<dbReference type="Gene3D" id="3.30.465.10">
    <property type="match status" value="1"/>
</dbReference>
<dbReference type="SUPFAM" id="SSF56176">
    <property type="entry name" value="FAD-binding/transporter-associated domain-like"/>
    <property type="match status" value="1"/>
</dbReference>
<protein>
    <recommendedName>
        <fullName evidence="6">D-2-hydroxyglutarate dehydrogenase</fullName>
        <ecNumber evidence="6">1.1.99.39</ecNumber>
    </recommendedName>
</protein>
<dbReference type="AlphaFoldDB" id="K8EA58"/>
<keyword evidence="10" id="KW-1185">Reference proteome</keyword>
<dbReference type="Pfam" id="PF01565">
    <property type="entry name" value="FAD_binding_4"/>
    <property type="match status" value="1"/>
</dbReference>
<dbReference type="SUPFAM" id="SSF55103">
    <property type="entry name" value="FAD-linked oxidases, C-terminal domain"/>
    <property type="match status" value="1"/>
</dbReference>
<accession>K8EA58</accession>
<feature type="domain" description="FAD-binding PCMH-type" evidence="8">
    <location>
        <begin position="83"/>
        <end position="263"/>
    </location>
</feature>
<dbReference type="Gene3D" id="3.30.70.2740">
    <property type="match status" value="1"/>
</dbReference>
<comment type="similarity">
    <text evidence="2">Belongs to the FAD-binding oxidoreductase/transferase type 4 family.</text>
</comment>
<dbReference type="InterPro" id="IPR006094">
    <property type="entry name" value="Oxid_FAD_bind_N"/>
</dbReference>
<dbReference type="Gene3D" id="3.30.70.2190">
    <property type="match status" value="1"/>
</dbReference>
<dbReference type="PANTHER" id="PTHR43716">
    <property type="entry name" value="D-2-HYDROXYGLUTARATE DEHYDROGENASE, MITOCHONDRIAL"/>
    <property type="match status" value="1"/>
</dbReference>
<dbReference type="GeneID" id="19017748"/>
<keyword evidence="3" id="KW-0285">Flavoprotein</keyword>
<dbReference type="STRING" id="41875.K8EA58"/>
<dbReference type="KEGG" id="bpg:Bathy01g00120"/>
<evidence type="ECO:0000313" key="10">
    <source>
        <dbReference type="Proteomes" id="UP000198341"/>
    </source>
</evidence>
<feature type="region of interest" description="Disordered" evidence="7">
    <location>
        <begin position="38"/>
        <end position="66"/>
    </location>
</feature>
<dbReference type="InterPro" id="IPR016171">
    <property type="entry name" value="Vanillyl_alc_oxidase_C-sub2"/>
</dbReference>
<organism evidence="9 10">
    <name type="scientific">Bathycoccus prasinos</name>
    <dbReference type="NCBI Taxonomy" id="41875"/>
    <lineage>
        <taxon>Eukaryota</taxon>
        <taxon>Viridiplantae</taxon>
        <taxon>Chlorophyta</taxon>
        <taxon>Mamiellophyceae</taxon>
        <taxon>Mamiellales</taxon>
        <taxon>Bathycoccaceae</taxon>
        <taxon>Bathycoccus</taxon>
    </lineage>
</organism>
<evidence type="ECO:0000256" key="4">
    <source>
        <dbReference type="ARBA" id="ARBA00022827"/>
    </source>
</evidence>
<dbReference type="EC" id="1.1.99.39" evidence="6"/>
<dbReference type="Gene3D" id="1.10.45.10">
    <property type="entry name" value="Vanillyl-alcohol Oxidase, Chain A, domain 4"/>
    <property type="match status" value="1"/>
</dbReference>
<keyword evidence="4" id="KW-0274">FAD</keyword>
<dbReference type="Gene3D" id="3.30.43.10">
    <property type="entry name" value="Uridine Diphospho-n-acetylenolpyruvylglucosamine Reductase, domain 2"/>
    <property type="match status" value="1"/>
</dbReference>
<dbReference type="InterPro" id="IPR016164">
    <property type="entry name" value="FAD-linked_Oxase-like_C"/>
</dbReference>
<evidence type="ECO:0000256" key="5">
    <source>
        <dbReference type="ARBA" id="ARBA00023002"/>
    </source>
</evidence>
<evidence type="ECO:0000256" key="6">
    <source>
        <dbReference type="ARBA" id="ARBA00039003"/>
    </source>
</evidence>
<proteinExistence type="inferred from homology"/>
<dbReference type="EMBL" id="FO082278">
    <property type="protein sequence ID" value="CCO14606.1"/>
    <property type="molecule type" value="Genomic_DNA"/>
</dbReference>
<dbReference type="FunFam" id="3.30.70.2740:FF:000002">
    <property type="entry name" value="D-2-hydroxyglutarate dehydrogenase mitochondrial"/>
    <property type="match status" value="1"/>
</dbReference>